<dbReference type="RefSeq" id="WP_187706381.1">
    <property type="nucleotide sequence ID" value="NZ_CP060822.1"/>
</dbReference>
<proteinExistence type="predicted"/>
<dbReference type="InterPro" id="IPR002636">
    <property type="entry name" value="DUF29"/>
</dbReference>
<dbReference type="PANTHER" id="PTHR34235">
    <property type="entry name" value="SLR1203 PROTEIN-RELATED"/>
    <property type="match status" value="1"/>
</dbReference>
<accession>A0A7H0F1G8</accession>
<name>A0A7H0F1G8_9CYAN</name>
<keyword evidence="2" id="KW-1185">Reference proteome</keyword>
<organism evidence="1 2">
    <name type="scientific">Cylindrospermopsis curvispora GIHE-G1</name>
    <dbReference type="NCBI Taxonomy" id="2666332"/>
    <lineage>
        <taxon>Bacteria</taxon>
        <taxon>Bacillati</taxon>
        <taxon>Cyanobacteriota</taxon>
        <taxon>Cyanophyceae</taxon>
        <taxon>Nostocales</taxon>
        <taxon>Aphanizomenonaceae</taxon>
        <taxon>Cylindrospermopsis</taxon>
    </lineage>
</organism>
<dbReference type="AlphaFoldDB" id="A0A7H0F1G8"/>
<dbReference type="Pfam" id="PF01724">
    <property type="entry name" value="DUF29"/>
    <property type="match status" value="1"/>
</dbReference>
<dbReference type="KEGG" id="ccur:IAR63_01865"/>
<gene>
    <name evidence="1" type="ORF">IAR63_01865</name>
</gene>
<dbReference type="EMBL" id="CP060822">
    <property type="protein sequence ID" value="QNP29884.1"/>
    <property type="molecule type" value="Genomic_DNA"/>
</dbReference>
<reference evidence="1 2" key="1">
    <citation type="submission" date="2020-08" db="EMBL/GenBank/DDBJ databases">
        <title>Complete genome sequence of Raphidiopsis curvispora isolated from drinking water reservoir in South Korea.</title>
        <authorList>
            <person name="Jeong J."/>
        </authorList>
    </citation>
    <scope>NUCLEOTIDE SEQUENCE [LARGE SCALE GENOMIC DNA]</scope>
    <source>
        <strain evidence="1 2">GIHE-G1</strain>
    </source>
</reference>
<dbReference type="PANTHER" id="PTHR34235:SF4">
    <property type="entry name" value="SLR0291 PROTEIN"/>
    <property type="match status" value="1"/>
</dbReference>
<evidence type="ECO:0000313" key="1">
    <source>
        <dbReference type="EMBL" id="QNP29884.1"/>
    </source>
</evidence>
<sequence length="153" mass="18475">MIYHRTQSIVGKSLYESDFWLWTQDTIAKLKARDFDRLDLENLLEEIEALGRSEKKELASRLETLLCHLLKRVYVNLPQDFNGWERTIREQRRRLAQSLRQTPSLKTFWEELFSDAWELALDTVRDDYPQYQFPDTWEFGTDIDTILNAHFWE</sequence>
<protein>
    <submittedName>
        <fullName evidence="1">DUF29 domain-containing protein</fullName>
    </submittedName>
</protein>
<dbReference type="Gene3D" id="1.20.1220.20">
    <property type="entry name" value="Uncharcterised protein PF01724"/>
    <property type="match status" value="1"/>
</dbReference>
<dbReference type="Proteomes" id="UP000516013">
    <property type="component" value="Chromosome"/>
</dbReference>
<evidence type="ECO:0000313" key="2">
    <source>
        <dbReference type="Proteomes" id="UP000516013"/>
    </source>
</evidence>